<dbReference type="PANTHER" id="PTHR43155:SF2">
    <property type="entry name" value="CYCLIC DI-GMP PHOSPHODIESTERASE PA4108"/>
    <property type="match status" value="1"/>
</dbReference>
<dbReference type="InterPro" id="IPR021812">
    <property type="entry name" value="DUF3391"/>
</dbReference>
<evidence type="ECO:0000259" key="1">
    <source>
        <dbReference type="PROSITE" id="PS51832"/>
    </source>
</evidence>
<dbReference type="SUPFAM" id="SSF109604">
    <property type="entry name" value="HD-domain/PDEase-like"/>
    <property type="match status" value="1"/>
</dbReference>
<evidence type="ECO:0000313" key="2">
    <source>
        <dbReference type="EMBL" id="HDK37853.1"/>
    </source>
</evidence>
<feature type="domain" description="HD-GYP" evidence="1">
    <location>
        <begin position="136"/>
        <end position="332"/>
    </location>
</feature>
<dbReference type="InterPro" id="IPR003607">
    <property type="entry name" value="HD/PDEase_dom"/>
</dbReference>
<gene>
    <name evidence="2" type="ORF">ENG92_02410</name>
</gene>
<dbReference type="Pfam" id="PF11871">
    <property type="entry name" value="DUF3391"/>
    <property type="match status" value="1"/>
</dbReference>
<dbReference type="Pfam" id="PF13487">
    <property type="entry name" value="HD_5"/>
    <property type="match status" value="1"/>
</dbReference>
<dbReference type="CDD" id="cd00077">
    <property type="entry name" value="HDc"/>
    <property type="match status" value="1"/>
</dbReference>
<dbReference type="InterPro" id="IPR037522">
    <property type="entry name" value="HD_GYP_dom"/>
</dbReference>
<dbReference type="Gene3D" id="1.10.3210.10">
    <property type="entry name" value="Hypothetical protein af1432"/>
    <property type="match status" value="1"/>
</dbReference>
<dbReference type="GO" id="GO:0008081">
    <property type="term" value="F:phosphoric diester hydrolase activity"/>
    <property type="evidence" value="ECO:0007669"/>
    <property type="project" value="UniProtKB-ARBA"/>
</dbReference>
<reference evidence="2" key="1">
    <citation type="journal article" date="2020" name="mSystems">
        <title>Genome- and Community-Level Interaction Insights into Carbon Utilization and Element Cycling Functions of Hydrothermarchaeota in Hydrothermal Sediment.</title>
        <authorList>
            <person name="Zhou Z."/>
            <person name="Liu Y."/>
            <person name="Xu W."/>
            <person name="Pan J."/>
            <person name="Luo Z.H."/>
            <person name="Li M."/>
        </authorList>
    </citation>
    <scope>NUCLEOTIDE SEQUENCE [LARGE SCALE GENOMIC DNA]</scope>
    <source>
        <strain evidence="2">HyVt-26</strain>
    </source>
</reference>
<sequence length="403" mass="45348">MPVKKILSEDVEIGMVVSSLDRPWSETPFLFQGFQVRDTSEIEELKKQAEYVYILVPDEEIVMSRDSYTSSQPTSYSGIIGQEHYPITDDAEEELRIARHSHDEISHLVMEIENILRSDQELEMEKIEDSIEFMVDSIIRNPDAYIWLTQIQQYDSYTYRQSLSASVWATATGRELGFPREKLHTLATGTLLMDVGNTALPVELLQKKSRLSHDEWLLIKSHVEKGVQILSTTPGISPDVIDIVWTHHERLDGSGYPGGLRGSQIPIMGQIAGMVNFYVAVTIPRPHLEAISPSQALQMLYNQQGRQFDKALVEKFIQALSTYPSGSLVELSTGEIGVVMSQNKGLRLRPNVILLLNPDKEPYGSYPIINLAQEAYDKDGNPLNIVKTLANGKYGLNVEELSL</sequence>
<comment type="caution">
    <text evidence="2">The sequence shown here is derived from an EMBL/GenBank/DDBJ whole genome shotgun (WGS) entry which is preliminary data.</text>
</comment>
<dbReference type="AlphaFoldDB" id="A0A831NS14"/>
<accession>A0A831NS14</accession>
<dbReference type="Proteomes" id="UP000885822">
    <property type="component" value="Unassembled WGS sequence"/>
</dbReference>
<proteinExistence type="predicted"/>
<dbReference type="PANTHER" id="PTHR43155">
    <property type="entry name" value="CYCLIC DI-GMP PHOSPHODIESTERASE PA4108-RELATED"/>
    <property type="match status" value="1"/>
</dbReference>
<protein>
    <submittedName>
        <fullName evidence="2">HD-GYP domain-containing protein</fullName>
    </submittedName>
</protein>
<name>A0A831NS14_9GAMM</name>
<organism evidence="2">
    <name type="scientific">Thiolapillus brandeum</name>
    <dbReference type="NCBI Taxonomy" id="1076588"/>
    <lineage>
        <taxon>Bacteria</taxon>
        <taxon>Pseudomonadati</taxon>
        <taxon>Pseudomonadota</taxon>
        <taxon>Gammaproteobacteria</taxon>
        <taxon>Chromatiales</taxon>
        <taxon>Sedimenticolaceae</taxon>
        <taxon>Thiolapillus</taxon>
    </lineage>
</organism>
<dbReference type="EMBL" id="DRCV01000109">
    <property type="protein sequence ID" value="HDK37853.1"/>
    <property type="molecule type" value="Genomic_DNA"/>
</dbReference>
<dbReference type="PROSITE" id="PS51832">
    <property type="entry name" value="HD_GYP"/>
    <property type="match status" value="1"/>
</dbReference>